<dbReference type="AlphaFoldDB" id="A0A1W1CK01"/>
<keyword evidence="1" id="KW-1133">Transmembrane helix</keyword>
<sequence>MIKMLFSVIWWFGFAVAIALMIGLYFEVGFIQKYVGGLFLLVGVQHMIILVVLGFFAIREKEDNVEIGNRVATMGYLHTLIGTSVALIMTAHYGSEVIEHVESIIAPIGSSLITSIIGWAFGKEMERDKYRFKISAEEETSNALEFLAQKVIYSAKIIEDSSKGWGETINASTKEVQNTTKLLEDELKRTSEYSQKIMTDSLRAVEEQFKEIENSSQLMKKQFERTSLDAGKLFRTSVDTFDDGLSRMNDIAKEWDKHLKTMKRFSTHSESAMEQLSHTSQKVLDEISTIANSLPKAGKMISDLDDFIAKLKEKDRNSHE</sequence>
<evidence type="ECO:0000256" key="1">
    <source>
        <dbReference type="SAM" id="Phobius"/>
    </source>
</evidence>
<dbReference type="Gene3D" id="1.10.287.950">
    <property type="entry name" value="Methyl-accepting chemotaxis protein"/>
    <property type="match status" value="1"/>
</dbReference>
<feature type="transmembrane region" description="Helical" evidence="1">
    <location>
        <begin position="7"/>
        <end position="26"/>
    </location>
</feature>
<proteinExistence type="predicted"/>
<accession>A0A1W1CK01</accession>
<reference evidence="2" key="1">
    <citation type="submission" date="2016-10" db="EMBL/GenBank/DDBJ databases">
        <authorList>
            <person name="de Groot N.N."/>
        </authorList>
    </citation>
    <scope>NUCLEOTIDE SEQUENCE</scope>
</reference>
<name>A0A1W1CK01_9ZZZZ</name>
<gene>
    <name evidence="2" type="ORF">MNB_SV-14-1497</name>
</gene>
<protein>
    <submittedName>
        <fullName evidence="2">Uncharacterized protein</fullName>
    </submittedName>
</protein>
<organism evidence="2">
    <name type="scientific">hydrothermal vent metagenome</name>
    <dbReference type="NCBI Taxonomy" id="652676"/>
    <lineage>
        <taxon>unclassified sequences</taxon>
        <taxon>metagenomes</taxon>
        <taxon>ecological metagenomes</taxon>
    </lineage>
</organism>
<dbReference type="EMBL" id="FPHN01000199">
    <property type="protein sequence ID" value="SFV66230.1"/>
    <property type="molecule type" value="Genomic_DNA"/>
</dbReference>
<keyword evidence="1" id="KW-0812">Transmembrane</keyword>
<feature type="transmembrane region" description="Helical" evidence="1">
    <location>
        <begin position="71"/>
        <end position="92"/>
    </location>
</feature>
<feature type="transmembrane region" description="Helical" evidence="1">
    <location>
        <begin position="104"/>
        <end position="122"/>
    </location>
</feature>
<keyword evidence="1" id="KW-0472">Membrane</keyword>
<evidence type="ECO:0000313" key="2">
    <source>
        <dbReference type="EMBL" id="SFV66230.1"/>
    </source>
</evidence>
<feature type="transmembrane region" description="Helical" evidence="1">
    <location>
        <begin position="38"/>
        <end position="59"/>
    </location>
</feature>